<accession>A0A8J6YWT3</accession>
<keyword evidence="2" id="KW-1185">Reference proteome</keyword>
<evidence type="ECO:0000313" key="1">
    <source>
        <dbReference type="EMBL" id="MBE3640623.1"/>
    </source>
</evidence>
<dbReference type="AlphaFoldDB" id="A0A8J6YWT3"/>
<dbReference type="RefSeq" id="WP_193187111.1">
    <property type="nucleotide sequence ID" value="NZ_JACVXA010000114.1"/>
</dbReference>
<feature type="non-terminal residue" evidence="1">
    <location>
        <position position="1"/>
    </location>
</feature>
<sequence length="69" mass="6831">TGAAGLTGLARIEACLRRLEQAAGRGGADPAPLLARLEAAVEDTARAIGAMERTAGGAGTAGQPDRESD</sequence>
<gene>
    <name evidence="1" type="ORF">ICN82_20670</name>
</gene>
<evidence type="ECO:0000313" key="2">
    <source>
        <dbReference type="Proteomes" id="UP000609121"/>
    </source>
</evidence>
<organism evidence="1 2">
    <name type="scientific">Mangrovicoccus algicola</name>
    <dbReference type="NCBI Taxonomy" id="2771008"/>
    <lineage>
        <taxon>Bacteria</taxon>
        <taxon>Pseudomonadati</taxon>
        <taxon>Pseudomonadota</taxon>
        <taxon>Alphaproteobacteria</taxon>
        <taxon>Rhodobacterales</taxon>
        <taxon>Paracoccaceae</taxon>
        <taxon>Mangrovicoccus</taxon>
    </lineage>
</organism>
<reference evidence="1" key="1">
    <citation type="submission" date="2020-09" db="EMBL/GenBank/DDBJ databases">
        <title>A novel bacterium of genus Mangrovicoccus, isolated from South China Sea.</title>
        <authorList>
            <person name="Huang H."/>
            <person name="Mo K."/>
            <person name="Hu Y."/>
        </authorList>
    </citation>
    <scope>NUCLEOTIDE SEQUENCE</scope>
    <source>
        <strain evidence="1">HB182678</strain>
    </source>
</reference>
<dbReference type="Proteomes" id="UP000609121">
    <property type="component" value="Unassembled WGS sequence"/>
</dbReference>
<comment type="caution">
    <text evidence="1">The sequence shown here is derived from an EMBL/GenBank/DDBJ whole genome shotgun (WGS) entry which is preliminary data.</text>
</comment>
<protein>
    <submittedName>
        <fullName evidence="1">Uncharacterized protein</fullName>
    </submittedName>
</protein>
<proteinExistence type="predicted"/>
<name>A0A8J6YWT3_9RHOB</name>
<dbReference type="EMBL" id="JACVXA010000114">
    <property type="protein sequence ID" value="MBE3640623.1"/>
    <property type="molecule type" value="Genomic_DNA"/>
</dbReference>